<dbReference type="GO" id="GO:0042542">
    <property type="term" value="P:response to hydrogen peroxide"/>
    <property type="evidence" value="ECO:0007669"/>
    <property type="project" value="TreeGrafter"/>
</dbReference>
<keyword evidence="5" id="KW-0560">Oxidoreductase</keyword>
<feature type="domain" description="Catalase core" evidence="9">
    <location>
        <begin position="114"/>
        <end position="498"/>
    </location>
</feature>
<dbReference type="SUPFAM" id="SSF56634">
    <property type="entry name" value="Heme-dependent catalase-like"/>
    <property type="match status" value="1"/>
</dbReference>
<evidence type="ECO:0000256" key="4">
    <source>
        <dbReference type="ARBA" id="ARBA00022723"/>
    </source>
</evidence>
<dbReference type="STRING" id="5762.D2VAE1"/>
<protein>
    <submittedName>
        <fullName evidence="10">Catalase</fullName>
    </submittedName>
</protein>
<dbReference type="OMA" id="NAYGCHT"/>
<evidence type="ECO:0000313" key="10">
    <source>
        <dbReference type="EMBL" id="EFC46413.1"/>
    </source>
</evidence>
<dbReference type="AlphaFoldDB" id="D2VAE1"/>
<feature type="region of interest" description="Disordered" evidence="8">
    <location>
        <begin position="1"/>
        <end position="68"/>
    </location>
</feature>
<feature type="compositionally biased region" description="Polar residues" evidence="8">
    <location>
        <begin position="41"/>
        <end position="59"/>
    </location>
</feature>
<dbReference type="GeneID" id="8859409"/>
<dbReference type="PeroxiBase" id="11087">
    <property type="entry name" value="NgrKat02"/>
</dbReference>
<accession>D2VAE1</accession>
<keyword evidence="2" id="KW-0575">Peroxidase</keyword>
<dbReference type="InParanoid" id="D2VAE1"/>
<dbReference type="PRINTS" id="PR00067">
    <property type="entry name" value="CATALASE"/>
</dbReference>
<dbReference type="EMBL" id="GG738859">
    <property type="protein sequence ID" value="EFC46413.1"/>
    <property type="molecule type" value="Genomic_DNA"/>
</dbReference>
<dbReference type="GO" id="GO:0004096">
    <property type="term" value="F:catalase activity"/>
    <property type="evidence" value="ECO:0007669"/>
    <property type="project" value="UniProtKB-EC"/>
</dbReference>
<proteinExistence type="inferred from homology"/>
<dbReference type="GO" id="GO:0042744">
    <property type="term" value="P:hydrogen peroxide catabolic process"/>
    <property type="evidence" value="ECO:0007669"/>
    <property type="project" value="UniProtKB-KW"/>
</dbReference>
<feature type="compositionally biased region" description="Low complexity" evidence="8">
    <location>
        <begin position="7"/>
        <end position="40"/>
    </location>
</feature>
<dbReference type="OrthoDB" id="6880011at2759"/>
<comment type="similarity">
    <text evidence="1">Belongs to the catalase family.</text>
</comment>
<dbReference type="PANTHER" id="PTHR11465">
    <property type="entry name" value="CATALASE"/>
    <property type="match status" value="1"/>
</dbReference>
<keyword evidence="3" id="KW-0349">Heme</keyword>
<dbReference type="SMR" id="D2VAE1"/>
<dbReference type="InterPro" id="IPR020835">
    <property type="entry name" value="Catalase_sf"/>
</dbReference>
<organism evidence="11">
    <name type="scientific">Naegleria gruberi</name>
    <name type="common">Amoeba</name>
    <dbReference type="NCBI Taxonomy" id="5762"/>
    <lineage>
        <taxon>Eukaryota</taxon>
        <taxon>Discoba</taxon>
        <taxon>Heterolobosea</taxon>
        <taxon>Tetramitia</taxon>
        <taxon>Eutetramitia</taxon>
        <taxon>Vahlkampfiidae</taxon>
        <taxon>Naegleria</taxon>
    </lineage>
</organism>
<evidence type="ECO:0000256" key="6">
    <source>
        <dbReference type="ARBA" id="ARBA00023004"/>
    </source>
</evidence>
<dbReference type="PANTHER" id="PTHR11465:SF9">
    <property type="entry name" value="CATALASE"/>
    <property type="match status" value="1"/>
</dbReference>
<keyword evidence="4" id="KW-0479">Metal-binding</keyword>
<dbReference type="GO" id="GO:0005737">
    <property type="term" value="C:cytoplasm"/>
    <property type="evidence" value="ECO:0007669"/>
    <property type="project" value="TreeGrafter"/>
</dbReference>
<evidence type="ECO:0000256" key="2">
    <source>
        <dbReference type="ARBA" id="ARBA00022559"/>
    </source>
</evidence>
<dbReference type="Gene3D" id="2.40.180.10">
    <property type="entry name" value="Catalase core domain"/>
    <property type="match status" value="1"/>
</dbReference>
<dbReference type="InterPro" id="IPR018028">
    <property type="entry name" value="Catalase"/>
</dbReference>
<dbReference type="Pfam" id="PF00199">
    <property type="entry name" value="Catalase"/>
    <property type="match status" value="1"/>
</dbReference>
<keyword evidence="11" id="KW-1185">Reference proteome</keyword>
<dbReference type="InterPro" id="IPR010582">
    <property type="entry name" value="Catalase_immune_responsive"/>
</dbReference>
<evidence type="ECO:0000256" key="8">
    <source>
        <dbReference type="SAM" id="MobiDB-lite"/>
    </source>
</evidence>
<dbReference type="RefSeq" id="XP_002679157.1">
    <property type="nucleotide sequence ID" value="XM_002679111.1"/>
</dbReference>
<evidence type="ECO:0000256" key="7">
    <source>
        <dbReference type="ARBA" id="ARBA00023324"/>
    </source>
</evidence>
<dbReference type="Pfam" id="PF06628">
    <property type="entry name" value="Catalase-rel"/>
    <property type="match status" value="1"/>
</dbReference>
<dbReference type="GO" id="GO:0020037">
    <property type="term" value="F:heme binding"/>
    <property type="evidence" value="ECO:0007669"/>
    <property type="project" value="InterPro"/>
</dbReference>
<dbReference type="InterPro" id="IPR011614">
    <property type="entry name" value="Catalase_core"/>
</dbReference>
<keyword evidence="6" id="KW-0408">Iron</keyword>
<reference evidence="10 11" key="1">
    <citation type="journal article" date="2010" name="Cell">
        <title>The genome of Naegleria gruberi illuminates early eukaryotic versatility.</title>
        <authorList>
            <person name="Fritz-Laylin L.K."/>
            <person name="Prochnik S.E."/>
            <person name="Ginger M.L."/>
            <person name="Dacks J.B."/>
            <person name="Carpenter M.L."/>
            <person name="Field M.C."/>
            <person name="Kuo A."/>
            <person name="Paredez A."/>
            <person name="Chapman J."/>
            <person name="Pham J."/>
            <person name="Shu S."/>
            <person name="Neupane R."/>
            <person name="Cipriano M."/>
            <person name="Mancuso J."/>
            <person name="Tu H."/>
            <person name="Salamov A."/>
            <person name="Lindquist E."/>
            <person name="Shapiro H."/>
            <person name="Lucas S."/>
            <person name="Grigoriev I.V."/>
            <person name="Cande W.Z."/>
            <person name="Fulton C."/>
            <person name="Rokhsar D.S."/>
            <person name="Dawson S.C."/>
        </authorList>
    </citation>
    <scope>NUCLEOTIDE SEQUENCE [LARGE SCALE GENOMIC DNA]</scope>
    <source>
        <strain evidence="10 11">NEG-M</strain>
    </source>
</reference>
<dbReference type="KEGG" id="ngr:NAEGRDRAFT_32339"/>
<dbReference type="PROSITE" id="PS51402">
    <property type="entry name" value="CATALASE_3"/>
    <property type="match status" value="1"/>
</dbReference>
<dbReference type="SMART" id="SM01060">
    <property type="entry name" value="Catalase"/>
    <property type="match status" value="1"/>
</dbReference>
<gene>
    <name evidence="10" type="ORF">NAEGRDRAFT_32339</name>
</gene>
<dbReference type="VEuPathDB" id="AmoebaDB:NAEGRDRAFT_32339"/>
<dbReference type="GO" id="GO:0046872">
    <property type="term" value="F:metal ion binding"/>
    <property type="evidence" value="ECO:0007669"/>
    <property type="project" value="UniProtKB-KW"/>
</dbReference>
<evidence type="ECO:0000256" key="1">
    <source>
        <dbReference type="ARBA" id="ARBA00005329"/>
    </source>
</evidence>
<sequence>MQQSPTGVQQQQVGLQQPNQPQLQQQPQQLQQQPQLQQQQYGKQTSGLQPSGIQSTQPKLQQEQGLESSQLSQQLKCPLGYGSDSFTSKEVSKQFGKIPGVIEQNEINRQNIITRQTGCPIGHVKDSLTSGSQGPLCVQDLDLLEKLQHFNTEKIPPRNVHALGTGAYGTFTVTNDISKYTCADLFNQVGKSTQFITRFSGIFTEVGDPETTRDPRGFAIKFYTKEGNWDLLGINTPVFAVRDAKAGPDQVHAFKRDPRTGCWNITQTWDYVANHPEGLHQMAMLFTDRTGTPLSYRTMNAYGCHTFSLVNSAKERFWVKFHLVSQQGAFGFNQHEAKLVAGEDPNFLSRDLYQSIEKQNFPRWKMMIQVMPEEEGYKHPWTFDATKVWKHADYPLIEVGTLEVNRNVVDYFTEVEQVAFSPATVVPGIGLSPDKLLQGRLLIYDYTQIHRIGPNFKQLYVNRPHGIEPMNNYLGGNMYIPINDSFPHYTGSAFGGLKPNAKYIDPPFKVTGNCGLYEVPNEGSFEDLYSQVADFWKILPEKDKNNLCDNIAASFFRVTEQRVIDKMLQHFAQCDQQWAQIIQTKLKERREGKWMSESEKVCMNYAQQLLTMTRREAL</sequence>
<dbReference type="eggNOG" id="KOG0047">
    <property type="taxonomic scope" value="Eukaryota"/>
</dbReference>
<evidence type="ECO:0000313" key="11">
    <source>
        <dbReference type="Proteomes" id="UP000006671"/>
    </source>
</evidence>
<evidence type="ECO:0000259" key="9">
    <source>
        <dbReference type="SMART" id="SM01060"/>
    </source>
</evidence>
<evidence type="ECO:0000256" key="5">
    <source>
        <dbReference type="ARBA" id="ARBA00023002"/>
    </source>
</evidence>
<name>D2VAE1_NAEGR</name>
<keyword evidence="7" id="KW-0376">Hydrogen peroxide</keyword>
<dbReference type="Proteomes" id="UP000006671">
    <property type="component" value="Unassembled WGS sequence"/>
</dbReference>
<evidence type="ECO:0000256" key="3">
    <source>
        <dbReference type="ARBA" id="ARBA00022617"/>
    </source>
</evidence>